<organism evidence="2 3">
    <name type="scientific">Robiginitalea aurantiaca</name>
    <dbReference type="NCBI Taxonomy" id="3056915"/>
    <lineage>
        <taxon>Bacteria</taxon>
        <taxon>Pseudomonadati</taxon>
        <taxon>Bacteroidota</taxon>
        <taxon>Flavobacteriia</taxon>
        <taxon>Flavobacteriales</taxon>
        <taxon>Flavobacteriaceae</taxon>
        <taxon>Robiginitalea</taxon>
    </lineage>
</organism>
<keyword evidence="3" id="KW-1185">Reference proteome</keyword>
<dbReference type="RefSeq" id="WP_289723620.1">
    <property type="nucleotide sequence ID" value="NZ_JAUDUY010000001.1"/>
</dbReference>
<comment type="caution">
    <text evidence="2">The sequence shown here is derived from an EMBL/GenBank/DDBJ whole genome shotgun (WGS) entry which is preliminary data.</text>
</comment>
<evidence type="ECO:0000313" key="3">
    <source>
        <dbReference type="Proteomes" id="UP001174839"/>
    </source>
</evidence>
<dbReference type="EMBL" id="JAUDUY010000001">
    <property type="protein sequence ID" value="MDM9630260.1"/>
    <property type="molecule type" value="Genomic_DNA"/>
</dbReference>
<name>A0ABT7WBH0_9FLAO</name>
<protein>
    <submittedName>
        <fullName evidence="2">Uncharacterized protein</fullName>
    </submittedName>
</protein>
<feature type="chain" id="PRO_5045054832" evidence="1">
    <location>
        <begin position="26"/>
        <end position="116"/>
    </location>
</feature>
<dbReference type="Proteomes" id="UP001174839">
    <property type="component" value="Unassembled WGS sequence"/>
</dbReference>
<keyword evidence="1" id="KW-0732">Signal</keyword>
<gene>
    <name evidence="2" type="ORF">QU605_02180</name>
</gene>
<evidence type="ECO:0000313" key="2">
    <source>
        <dbReference type="EMBL" id="MDM9630260.1"/>
    </source>
</evidence>
<accession>A0ABT7WBH0</accession>
<reference evidence="2" key="1">
    <citation type="submission" date="2023-06" db="EMBL/GenBank/DDBJ databases">
        <title>Robiginitalea aurantiacus sp. nov. and Algoriphagus sediminis sp. nov., isolated from coastal sediment.</title>
        <authorList>
            <person name="Zhou Z.Y."/>
            <person name="An J."/>
            <person name="Jia Y.W."/>
            <person name="Du Z.J."/>
        </authorList>
    </citation>
    <scope>NUCLEOTIDE SEQUENCE</scope>
    <source>
        <strain evidence="2">M39</strain>
    </source>
</reference>
<proteinExistence type="predicted"/>
<evidence type="ECO:0000256" key="1">
    <source>
        <dbReference type="SAM" id="SignalP"/>
    </source>
</evidence>
<sequence>MFKLRKSLEILLLVLMATFSNEILAQDQEYEYAVVYAEERDFANGYRVTVDLGETPEQIKLGEEYSEILDKKKSLAAVINFMAHHRFDFVQAVTTSSSYQGTGSTDGPVFFFRRKL</sequence>
<feature type="signal peptide" evidence="1">
    <location>
        <begin position="1"/>
        <end position="25"/>
    </location>
</feature>